<feature type="region of interest" description="Disordered" evidence="1">
    <location>
        <begin position="1"/>
        <end position="31"/>
    </location>
</feature>
<reference evidence="3 4" key="1">
    <citation type="journal article" date="2020" name="ISME J.">
        <title>Uncovering the hidden diversity of litter-decomposition mechanisms in mushroom-forming fungi.</title>
        <authorList>
            <person name="Floudas D."/>
            <person name="Bentzer J."/>
            <person name="Ahren D."/>
            <person name="Johansson T."/>
            <person name="Persson P."/>
            <person name="Tunlid A."/>
        </authorList>
    </citation>
    <scope>NUCLEOTIDE SEQUENCE [LARGE SCALE GENOMIC DNA]</scope>
    <source>
        <strain evidence="3 4">CBS 146.42</strain>
    </source>
</reference>
<feature type="region of interest" description="Disordered" evidence="1">
    <location>
        <begin position="63"/>
        <end position="133"/>
    </location>
</feature>
<feature type="region of interest" description="Disordered" evidence="1">
    <location>
        <begin position="228"/>
        <end position="266"/>
    </location>
</feature>
<proteinExistence type="predicted"/>
<evidence type="ECO:0000259" key="2">
    <source>
        <dbReference type="Pfam" id="PF20415"/>
    </source>
</evidence>
<comment type="caution">
    <text evidence="3">The sequence shown here is derived from an EMBL/GenBank/DDBJ whole genome shotgun (WGS) entry which is preliminary data.</text>
</comment>
<sequence>MNHPPQMWPENSEPQWRRPADPNHPPNAVNPIFRQAPIRPFAPTVLPGASPIVPGPIPTFPYTHAPNGYPPQARTPTSHHHPPRRFSGDFSHHSFFDVPRGVPSTGNFNQDVRHHQLPPRRPAHWEDDPYSPSSLRDSLHRDHGNYHNHHNYRCYSGFRPDYGFPEPCMLNCASHCHHPHEVFQGSNHLQQSCHHWGCSHSPRRYSTLTYVGPPDQCPCHRCDHSNGHQNSSQSVANDSKTSSKTDQEQKAPDRKGKTEAKRRWGKAVKKWLTSRLPFIITQTASIPPNADNVVHQPEIAAGAPNEKRPTVKTSGIRRVSPNSVTTAGYTSKAHPLSPTSDTFVGSSSSQAPVTSPSLGHRSSHELLHFEQAQAIPRPSSTVSASIGWDVTRLPSVIIAPEGFKTNFLDELATNPPVRHLFINAIGDFPLERCQGDPDPARSRNHERHLYQLDNSPEMVEKRTLPWPIRVTGSGAHGYITLNDVLGAIYLNFREYIPVEEHKEFTTERKRIIAAAYHLRQKVLEERRSWPNGPAPVDYVRPVFHEDLIEDGIMRCDYLGSQHMFRGFEMSPDQEGYMLFLGPAN</sequence>
<feature type="region of interest" description="Disordered" evidence="1">
    <location>
        <begin position="298"/>
        <end position="361"/>
    </location>
</feature>
<accession>A0A8H5G1X8</accession>
<dbReference type="EMBL" id="JAACJO010000006">
    <property type="protein sequence ID" value="KAF5356820.1"/>
    <property type="molecule type" value="Genomic_DNA"/>
</dbReference>
<evidence type="ECO:0000256" key="1">
    <source>
        <dbReference type="SAM" id="MobiDB-lite"/>
    </source>
</evidence>
<dbReference type="AlphaFoldDB" id="A0A8H5G1X8"/>
<evidence type="ECO:0000313" key="3">
    <source>
        <dbReference type="EMBL" id="KAF5356820.1"/>
    </source>
</evidence>
<feature type="compositionally biased region" description="Low complexity" evidence="1">
    <location>
        <begin position="346"/>
        <end position="357"/>
    </location>
</feature>
<dbReference type="Pfam" id="PF20415">
    <property type="entry name" value="DUF6699"/>
    <property type="match status" value="1"/>
</dbReference>
<protein>
    <recommendedName>
        <fullName evidence="2">DUF6699 domain-containing protein</fullName>
    </recommendedName>
</protein>
<feature type="compositionally biased region" description="Basic and acidic residues" evidence="1">
    <location>
        <begin position="241"/>
        <end position="262"/>
    </location>
</feature>
<dbReference type="OrthoDB" id="2783256at2759"/>
<feature type="compositionally biased region" description="Polar residues" evidence="1">
    <location>
        <begin position="228"/>
        <end position="240"/>
    </location>
</feature>
<gene>
    <name evidence="3" type="ORF">D9756_006829</name>
</gene>
<dbReference type="Proteomes" id="UP000559027">
    <property type="component" value="Unassembled WGS sequence"/>
</dbReference>
<feature type="compositionally biased region" description="Polar residues" evidence="1">
    <location>
        <begin position="320"/>
        <end position="329"/>
    </location>
</feature>
<feature type="domain" description="DUF6699" evidence="2">
    <location>
        <begin position="386"/>
        <end position="572"/>
    </location>
</feature>
<dbReference type="InterPro" id="IPR046522">
    <property type="entry name" value="DUF6699"/>
</dbReference>
<organism evidence="3 4">
    <name type="scientific">Leucocoprinus leucothites</name>
    <dbReference type="NCBI Taxonomy" id="201217"/>
    <lineage>
        <taxon>Eukaryota</taxon>
        <taxon>Fungi</taxon>
        <taxon>Dikarya</taxon>
        <taxon>Basidiomycota</taxon>
        <taxon>Agaricomycotina</taxon>
        <taxon>Agaricomycetes</taxon>
        <taxon>Agaricomycetidae</taxon>
        <taxon>Agaricales</taxon>
        <taxon>Agaricineae</taxon>
        <taxon>Agaricaceae</taxon>
        <taxon>Leucocoprinus</taxon>
    </lineage>
</organism>
<evidence type="ECO:0000313" key="4">
    <source>
        <dbReference type="Proteomes" id="UP000559027"/>
    </source>
</evidence>
<keyword evidence="4" id="KW-1185">Reference proteome</keyword>
<feature type="compositionally biased region" description="Basic and acidic residues" evidence="1">
    <location>
        <begin position="86"/>
        <end position="95"/>
    </location>
</feature>
<name>A0A8H5G1X8_9AGAR</name>